<accession>A0ABP7YS98</accession>
<name>A0ABP7YS98_9FLAO</name>
<dbReference type="Proteomes" id="UP001501333">
    <property type="component" value="Unassembled WGS sequence"/>
</dbReference>
<feature type="transmembrane region" description="Helical" evidence="1">
    <location>
        <begin position="89"/>
        <end position="111"/>
    </location>
</feature>
<evidence type="ECO:0000313" key="2">
    <source>
        <dbReference type="EMBL" id="GAA4140552.1"/>
    </source>
</evidence>
<gene>
    <name evidence="2" type="ORF">GCM10022250_41150</name>
</gene>
<dbReference type="EMBL" id="BAABAO010000014">
    <property type="protein sequence ID" value="GAA4140552.1"/>
    <property type="molecule type" value="Genomic_DNA"/>
</dbReference>
<comment type="caution">
    <text evidence="2">The sequence shown here is derived from an EMBL/GenBank/DDBJ whole genome shotgun (WGS) entry which is preliminary data.</text>
</comment>
<protein>
    <submittedName>
        <fullName evidence="2">Uncharacterized protein</fullName>
    </submittedName>
</protein>
<proteinExistence type="predicted"/>
<keyword evidence="3" id="KW-1185">Reference proteome</keyword>
<dbReference type="RefSeq" id="WP_229355371.1">
    <property type="nucleotide sequence ID" value="NZ_BAABAO010000014.1"/>
</dbReference>
<keyword evidence="1" id="KW-1133">Transmembrane helix</keyword>
<feature type="transmembrane region" description="Helical" evidence="1">
    <location>
        <begin position="35"/>
        <end position="58"/>
    </location>
</feature>
<evidence type="ECO:0000256" key="1">
    <source>
        <dbReference type="SAM" id="Phobius"/>
    </source>
</evidence>
<keyword evidence="1" id="KW-0812">Transmembrane</keyword>
<reference evidence="3" key="1">
    <citation type="journal article" date="2019" name="Int. J. Syst. Evol. Microbiol.">
        <title>The Global Catalogue of Microorganisms (GCM) 10K type strain sequencing project: providing services to taxonomists for standard genome sequencing and annotation.</title>
        <authorList>
            <consortium name="The Broad Institute Genomics Platform"/>
            <consortium name="The Broad Institute Genome Sequencing Center for Infectious Disease"/>
            <person name="Wu L."/>
            <person name="Ma J."/>
        </authorList>
    </citation>
    <scope>NUCLEOTIDE SEQUENCE [LARGE SCALE GENOMIC DNA]</scope>
    <source>
        <strain evidence="3">JCM 17386</strain>
    </source>
</reference>
<evidence type="ECO:0000313" key="3">
    <source>
        <dbReference type="Proteomes" id="UP001501333"/>
    </source>
</evidence>
<keyword evidence="1" id="KW-0472">Membrane</keyword>
<organism evidence="2 3">
    <name type="scientific">Flavobacterium chungbukense</name>
    <dbReference type="NCBI Taxonomy" id="877464"/>
    <lineage>
        <taxon>Bacteria</taxon>
        <taxon>Pseudomonadati</taxon>
        <taxon>Bacteroidota</taxon>
        <taxon>Flavobacteriia</taxon>
        <taxon>Flavobacteriales</taxon>
        <taxon>Flavobacteriaceae</taxon>
        <taxon>Flavobacterium</taxon>
    </lineage>
</organism>
<sequence>MIENITVPDVLKDAIGNEKIVFLVKAKKEQPIRNCLSVIGFGVFWILVICLIFSGFVWELFSGECSTISIDGIQTEVCPDDLSPLKNLFIMFCVFLLPGIVTGLLGFFGLFKSGGYYIGTESRMIRYSWKKVTSFLWEDFTEDIEAFGDEQDGNLIFKLKTGVYITRNGKKVFSNTKINIGSIPYAFEIEAYCRNRIMKFAETKNSLSNNDHEKIKKVK</sequence>